<comment type="similarity">
    <text evidence="2 16">Belongs to the alkaline phosphatase family.</text>
</comment>
<evidence type="ECO:0000256" key="7">
    <source>
        <dbReference type="ARBA" id="ARBA00022723"/>
    </source>
</evidence>
<dbReference type="GO" id="GO:0098552">
    <property type="term" value="C:side of membrane"/>
    <property type="evidence" value="ECO:0007669"/>
    <property type="project" value="UniProtKB-KW"/>
</dbReference>
<comment type="caution">
    <text evidence="18">The sequence shown here is derived from an EMBL/GenBank/DDBJ whole genome shotgun (WGS) entry which is preliminary data.</text>
</comment>
<dbReference type="GO" id="GO:0046872">
    <property type="term" value="F:metal ion binding"/>
    <property type="evidence" value="ECO:0007669"/>
    <property type="project" value="UniProtKB-KW"/>
</dbReference>
<dbReference type="AlphaFoldDB" id="A0AAV1ZRE6"/>
<accession>A0AAV1ZRE6</accession>
<keyword evidence="4" id="KW-1003">Cell membrane</keyword>
<feature type="binding site" evidence="15">
    <location>
        <position position="178"/>
    </location>
    <ligand>
        <name>Mg(2+)</name>
        <dbReference type="ChEBI" id="CHEBI:18420"/>
    </ligand>
</feature>
<dbReference type="PANTHER" id="PTHR11596">
    <property type="entry name" value="ALKALINE PHOSPHATASE"/>
    <property type="match status" value="1"/>
</dbReference>
<feature type="binding site" evidence="15">
    <location>
        <position position="378"/>
    </location>
    <ligand>
        <name>Zn(2+)</name>
        <dbReference type="ChEBI" id="CHEBI:29105"/>
        <label>2</label>
    </ligand>
</feature>
<feature type="binding site" evidence="15">
    <location>
        <position position="331"/>
    </location>
    <ligand>
        <name>Mg(2+)</name>
        <dbReference type="ChEBI" id="CHEBI:18420"/>
    </ligand>
</feature>
<evidence type="ECO:0000313" key="18">
    <source>
        <dbReference type="EMBL" id="CAL1274272.1"/>
    </source>
</evidence>
<dbReference type="CDD" id="cd16012">
    <property type="entry name" value="ALP"/>
    <property type="match status" value="1"/>
</dbReference>
<reference evidence="18 19" key="1">
    <citation type="submission" date="2024-04" db="EMBL/GenBank/DDBJ databases">
        <authorList>
            <person name="Rising A."/>
            <person name="Reimegard J."/>
            <person name="Sonavane S."/>
            <person name="Akerstrom W."/>
            <person name="Nylinder S."/>
            <person name="Hedman E."/>
            <person name="Kallberg Y."/>
        </authorList>
    </citation>
    <scope>NUCLEOTIDE SEQUENCE [LARGE SCALE GENOMIC DNA]</scope>
</reference>
<keyword evidence="12" id="KW-0325">Glycoprotein</keyword>
<evidence type="ECO:0000256" key="16">
    <source>
        <dbReference type="RuleBase" id="RU003946"/>
    </source>
</evidence>
<dbReference type="EMBL" id="CAXIEN010000076">
    <property type="protein sequence ID" value="CAL1274272.1"/>
    <property type="molecule type" value="Genomic_DNA"/>
</dbReference>
<evidence type="ECO:0000256" key="15">
    <source>
        <dbReference type="PIRSR" id="PIRSR601952-2"/>
    </source>
</evidence>
<keyword evidence="19" id="KW-1185">Reference proteome</keyword>
<evidence type="ECO:0000256" key="14">
    <source>
        <dbReference type="PIRSR" id="PIRSR601952-1"/>
    </source>
</evidence>
<keyword evidence="8" id="KW-0378">Hydrolase</keyword>
<dbReference type="GO" id="GO:0005886">
    <property type="term" value="C:plasma membrane"/>
    <property type="evidence" value="ECO:0007669"/>
    <property type="project" value="UniProtKB-SubCell"/>
</dbReference>
<proteinExistence type="inferred from homology"/>
<evidence type="ECO:0000256" key="9">
    <source>
        <dbReference type="ARBA" id="ARBA00022833"/>
    </source>
</evidence>
<dbReference type="FunFam" id="3.40.720.10:FF:000008">
    <property type="entry name" value="Alkaline phosphatase"/>
    <property type="match status" value="1"/>
</dbReference>
<dbReference type="SMART" id="SM00098">
    <property type="entry name" value="alkPPc"/>
    <property type="match status" value="1"/>
</dbReference>
<feature type="chain" id="PRO_5043662589" description="alkaline phosphatase" evidence="17">
    <location>
        <begin position="20"/>
        <end position="526"/>
    </location>
</feature>
<name>A0AAV1ZRE6_9ARAC</name>
<dbReference type="PANTHER" id="PTHR11596:SF5">
    <property type="entry name" value="ALKALINE PHOSPHATASE"/>
    <property type="match status" value="1"/>
</dbReference>
<sequence>MSNFLVLATVLAVFYLGNCQRTTTDEEKTAKYWEQDGQKNLYASLRLLKNEKIAKNVILFLGDGMGMTTVTATRIYKGQKKRERGEDELLTFDQFPHVSLSKTYGIDRQTSDSANTATAYLCGVKANYGTIGVDGRVEFENCESSVDPSTHVPSILKWAQDKGKWTGLVTTTRVTHATPAGTYAHTASRNWESSTPSPKCQDIAYQLIHNKPGKDMHVIMGGGRRHFIPKTDIDVDGAAGSREDSRNLLAEWRLMKANDKKKAEMIFDVNELKALNPDKVDYLLGLFHWDHLPYVVDRYNLTKEYPTLPEMVDMAIKVLSKGDEGFILLVEGGKIDIAHHMNWAKKALEEGVEFDKAIETAQKLTDPEETLIVVTADHSHTFTVGGNYQRRGNNILGLGGVSDVDNRTFTTLGYHNGPGYKKNSRDRNLTEEEALETEFRQDSLFPMLYETHGAEDVPVYANGPYAHLFHGVHEQSYIPYVMGYASCVGPNQDICSDATSVVLRQSSPLLSITFFVLTYMFQIMFH</sequence>
<evidence type="ECO:0000256" key="3">
    <source>
        <dbReference type="ARBA" id="ARBA00012647"/>
    </source>
</evidence>
<evidence type="ECO:0000256" key="4">
    <source>
        <dbReference type="ARBA" id="ARBA00022475"/>
    </source>
</evidence>
<feature type="signal peptide" evidence="17">
    <location>
        <begin position="1"/>
        <end position="19"/>
    </location>
</feature>
<keyword evidence="7 15" id="KW-0479">Metal-binding</keyword>
<feature type="binding site" evidence="15">
    <location>
        <position position="176"/>
    </location>
    <ligand>
        <name>Mg(2+)</name>
        <dbReference type="ChEBI" id="CHEBI:18420"/>
    </ligand>
</feature>
<feature type="binding site" evidence="15">
    <location>
        <position position="63"/>
    </location>
    <ligand>
        <name>Zn(2+)</name>
        <dbReference type="ChEBI" id="CHEBI:29105"/>
        <label>2</label>
    </ligand>
</feature>
<evidence type="ECO:0000256" key="13">
    <source>
        <dbReference type="ARBA" id="ARBA00023288"/>
    </source>
</evidence>
<keyword evidence="13" id="KW-0449">Lipoprotein</keyword>
<keyword evidence="17" id="KW-0732">Signal</keyword>
<keyword evidence="11" id="KW-0472">Membrane</keyword>
<comment type="cofactor">
    <cofactor evidence="15">
        <name>Zn(2+)</name>
        <dbReference type="ChEBI" id="CHEBI:29105"/>
    </cofactor>
    <text evidence="15">Binds 2 Zn(2+) ions.</text>
</comment>
<organism evidence="18 19">
    <name type="scientific">Larinioides sclopetarius</name>
    <dbReference type="NCBI Taxonomy" id="280406"/>
    <lineage>
        <taxon>Eukaryota</taxon>
        <taxon>Metazoa</taxon>
        <taxon>Ecdysozoa</taxon>
        <taxon>Arthropoda</taxon>
        <taxon>Chelicerata</taxon>
        <taxon>Arachnida</taxon>
        <taxon>Araneae</taxon>
        <taxon>Araneomorphae</taxon>
        <taxon>Entelegynae</taxon>
        <taxon>Araneoidea</taxon>
        <taxon>Araneidae</taxon>
        <taxon>Larinioides</taxon>
    </lineage>
</organism>
<feature type="binding site" evidence="15">
    <location>
        <position position="452"/>
    </location>
    <ligand>
        <name>Zn(2+)</name>
        <dbReference type="ChEBI" id="CHEBI:29105"/>
        <label>2</label>
    </ligand>
</feature>
<feature type="binding site" evidence="15">
    <location>
        <position position="377"/>
    </location>
    <ligand>
        <name>Zn(2+)</name>
        <dbReference type="ChEBI" id="CHEBI:29105"/>
        <label>2</label>
    </ligand>
</feature>
<gene>
    <name evidence="18" type="ORF">LARSCL_LOCUS7372</name>
</gene>
<dbReference type="InterPro" id="IPR001952">
    <property type="entry name" value="Alkaline_phosphatase"/>
</dbReference>
<dbReference type="GO" id="GO:0004035">
    <property type="term" value="F:alkaline phosphatase activity"/>
    <property type="evidence" value="ECO:0007669"/>
    <property type="project" value="UniProtKB-EC"/>
</dbReference>
<feature type="binding site" evidence="15">
    <location>
        <position position="63"/>
    </location>
    <ligand>
        <name>Mg(2+)</name>
        <dbReference type="ChEBI" id="CHEBI:18420"/>
    </ligand>
</feature>
<keyword evidence="9 15" id="KW-0862">Zinc</keyword>
<feature type="binding site" evidence="15">
    <location>
        <position position="340"/>
    </location>
    <ligand>
        <name>Zn(2+)</name>
        <dbReference type="ChEBI" id="CHEBI:29105"/>
        <label>2</label>
    </ligand>
</feature>
<dbReference type="SUPFAM" id="SSF53649">
    <property type="entry name" value="Alkaline phosphatase-like"/>
    <property type="match status" value="1"/>
</dbReference>
<evidence type="ECO:0000256" key="11">
    <source>
        <dbReference type="ARBA" id="ARBA00023136"/>
    </source>
</evidence>
<evidence type="ECO:0000256" key="2">
    <source>
        <dbReference type="ARBA" id="ARBA00005984"/>
    </source>
</evidence>
<evidence type="ECO:0000256" key="12">
    <source>
        <dbReference type="ARBA" id="ARBA00023180"/>
    </source>
</evidence>
<comment type="subcellular location">
    <subcellularLocation>
        <location evidence="1">Cell membrane</location>
        <topology evidence="1">Lipid-anchor</topology>
        <topology evidence="1">GPI-anchor</topology>
    </subcellularLocation>
</comment>
<dbReference type="Gene3D" id="3.40.720.10">
    <property type="entry name" value="Alkaline Phosphatase, subunit A"/>
    <property type="match status" value="1"/>
</dbReference>
<dbReference type="InterPro" id="IPR017850">
    <property type="entry name" value="Alkaline_phosphatase_core_sf"/>
</dbReference>
<dbReference type="PRINTS" id="PR00113">
    <property type="entry name" value="ALKPHPHTASE"/>
</dbReference>
<evidence type="ECO:0000313" key="19">
    <source>
        <dbReference type="Proteomes" id="UP001497382"/>
    </source>
</evidence>
<evidence type="ECO:0000256" key="10">
    <source>
        <dbReference type="ARBA" id="ARBA00022842"/>
    </source>
</evidence>
<evidence type="ECO:0000256" key="5">
    <source>
        <dbReference type="ARBA" id="ARBA00022553"/>
    </source>
</evidence>
<keyword evidence="6" id="KW-0336">GPI-anchor</keyword>
<evidence type="ECO:0000256" key="1">
    <source>
        <dbReference type="ARBA" id="ARBA00004609"/>
    </source>
</evidence>
<dbReference type="Proteomes" id="UP001497382">
    <property type="component" value="Unassembled WGS sequence"/>
</dbReference>
<dbReference type="EC" id="3.1.3.1" evidence="3"/>
<keyword evidence="5" id="KW-0597">Phosphoprotein</keyword>
<feature type="binding site" evidence="15">
    <location>
        <position position="336"/>
    </location>
    <ligand>
        <name>Zn(2+)</name>
        <dbReference type="ChEBI" id="CHEBI:29105"/>
        <label>2</label>
    </ligand>
</feature>
<keyword evidence="10 15" id="KW-0460">Magnesium</keyword>
<dbReference type="Pfam" id="PF00245">
    <property type="entry name" value="Alk_phosphatase"/>
    <property type="match status" value="1"/>
</dbReference>
<comment type="cofactor">
    <cofactor evidence="15">
        <name>Mg(2+)</name>
        <dbReference type="ChEBI" id="CHEBI:18420"/>
    </cofactor>
    <text evidence="15">Binds 1 Mg(2+) ion.</text>
</comment>
<feature type="active site" description="Phosphoserine intermediate" evidence="14">
    <location>
        <position position="113"/>
    </location>
</feature>
<evidence type="ECO:0000256" key="6">
    <source>
        <dbReference type="ARBA" id="ARBA00022622"/>
    </source>
</evidence>
<evidence type="ECO:0000256" key="17">
    <source>
        <dbReference type="SAM" id="SignalP"/>
    </source>
</evidence>
<protein>
    <recommendedName>
        <fullName evidence="3">alkaline phosphatase</fullName>
        <ecNumber evidence="3">3.1.3.1</ecNumber>
    </recommendedName>
</protein>
<evidence type="ECO:0000256" key="8">
    <source>
        <dbReference type="ARBA" id="ARBA00022801"/>
    </source>
</evidence>